<keyword evidence="3" id="KW-1185">Reference proteome</keyword>
<dbReference type="RefSeq" id="WP_115307754.1">
    <property type="nucleotide sequence ID" value="NZ_CP091516.1"/>
</dbReference>
<dbReference type="Proteomes" id="UP000254293">
    <property type="component" value="Unassembled WGS sequence"/>
</dbReference>
<name>A0A377R108_9NEIS</name>
<organism evidence="2 3">
    <name type="scientific">Kingella potus</name>
    <dbReference type="NCBI Taxonomy" id="265175"/>
    <lineage>
        <taxon>Bacteria</taxon>
        <taxon>Pseudomonadati</taxon>
        <taxon>Pseudomonadota</taxon>
        <taxon>Betaproteobacteria</taxon>
        <taxon>Neisseriales</taxon>
        <taxon>Neisseriaceae</taxon>
        <taxon>Kingella</taxon>
    </lineage>
</organism>
<dbReference type="InterPro" id="IPR036249">
    <property type="entry name" value="Thioredoxin-like_sf"/>
</dbReference>
<dbReference type="OrthoDB" id="9811352at2"/>
<dbReference type="SUPFAM" id="SSF52833">
    <property type="entry name" value="Thioredoxin-like"/>
    <property type="match status" value="1"/>
</dbReference>
<dbReference type="AlphaFoldDB" id="A0A377R108"/>
<feature type="domain" description="Thioredoxin" evidence="1">
    <location>
        <begin position="32"/>
        <end position="169"/>
    </location>
</feature>
<dbReference type="GO" id="GO:0016209">
    <property type="term" value="F:antioxidant activity"/>
    <property type="evidence" value="ECO:0007669"/>
    <property type="project" value="InterPro"/>
</dbReference>
<gene>
    <name evidence="2" type="primary">resA_1</name>
    <name evidence="2" type="ORF">NCTC13336_00696</name>
</gene>
<dbReference type="PANTHER" id="PTHR42852">
    <property type="entry name" value="THIOL:DISULFIDE INTERCHANGE PROTEIN DSBE"/>
    <property type="match status" value="1"/>
</dbReference>
<dbReference type="PANTHER" id="PTHR42852:SF17">
    <property type="entry name" value="THIOREDOXIN-LIKE PROTEIN HI_1115"/>
    <property type="match status" value="1"/>
</dbReference>
<accession>A0A377R108</accession>
<dbReference type="Gene3D" id="3.40.30.10">
    <property type="entry name" value="Glutaredoxin"/>
    <property type="match status" value="1"/>
</dbReference>
<dbReference type="EMBL" id="UGJJ01000001">
    <property type="protein sequence ID" value="STR00488.1"/>
    <property type="molecule type" value="Genomic_DNA"/>
</dbReference>
<evidence type="ECO:0000259" key="1">
    <source>
        <dbReference type="PROSITE" id="PS51352"/>
    </source>
</evidence>
<dbReference type="InterPro" id="IPR000866">
    <property type="entry name" value="AhpC/TSA"/>
</dbReference>
<dbReference type="PROSITE" id="PS51352">
    <property type="entry name" value="THIOREDOXIN_2"/>
    <property type="match status" value="1"/>
</dbReference>
<dbReference type="CDD" id="cd03011">
    <property type="entry name" value="TlpA_like_ScsD_MtbDsbE"/>
    <property type="match status" value="1"/>
</dbReference>
<evidence type="ECO:0000313" key="2">
    <source>
        <dbReference type="EMBL" id="STR00488.1"/>
    </source>
</evidence>
<dbReference type="GO" id="GO:0016491">
    <property type="term" value="F:oxidoreductase activity"/>
    <property type="evidence" value="ECO:0007669"/>
    <property type="project" value="InterPro"/>
</dbReference>
<reference evidence="2 3" key="1">
    <citation type="submission" date="2018-06" db="EMBL/GenBank/DDBJ databases">
        <authorList>
            <consortium name="Pathogen Informatics"/>
            <person name="Doyle S."/>
        </authorList>
    </citation>
    <scope>NUCLEOTIDE SEQUENCE [LARGE SCALE GENOMIC DNA]</scope>
    <source>
        <strain evidence="2 3">NCTC13336</strain>
    </source>
</reference>
<proteinExistence type="predicted"/>
<dbReference type="InterPro" id="IPR013766">
    <property type="entry name" value="Thioredoxin_domain"/>
</dbReference>
<protein>
    <submittedName>
        <fullName evidence="2">Thiol-disulfide oxidoreductase resA</fullName>
    </submittedName>
</protein>
<sequence length="169" mass="18067">MKSKLFKLFKQSAQILLLVAVISIATDWLRRPTVPADAAAMAVPTSGGQTATLAQISSKQTAVLYFWGSWCGICKYTSPAVQRLHAEGTPVVGVALKSGSEAEVRAYMRRQGLDFALANDPQGDTAQQWGIKVTPTIVLVKNGRIVHSTTGIAGYLGLAARIRLADRLG</sequence>
<evidence type="ECO:0000313" key="3">
    <source>
        <dbReference type="Proteomes" id="UP000254293"/>
    </source>
</evidence>
<dbReference type="Pfam" id="PF00578">
    <property type="entry name" value="AhpC-TSA"/>
    <property type="match status" value="1"/>
</dbReference>
<dbReference type="InterPro" id="IPR050553">
    <property type="entry name" value="Thioredoxin_ResA/DsbE_sf"/>
</dbReference>